<dbReference type="Proteomes" id="UP000014003">
    <property type="component" value="Unassembled WGS sequence"/>
</dbReference>
<accession>R8CI18</accession>
<protein>
    <recommendedName>
        <fullName evidence="3">AbrB family transcriptional regulator</fullName>
    </recommendedName>
</protein>
<dbReference type="AlphaFoldDB" id="R8CI18"/>
<evidence type="ECO:0008006" key="3">
    <source>
        <dbReference type="Google" id="ProtNLM"/>
    </source>
</evidence>
<evidence type="ECO:0000313" key="1">
    <source>
        <dbReference type="EMBL" id="EOO11271.1"/>
    </source>
</evidence>
<dbReference type="EMBL" id="AHDZ01000070">
    <property type="protein sequence ID" value="EOO11271.1"/>
    <property type="molecule type" value="Genomic_DNA"/>
</dbReference>
<sequence length="94" mass="10161">MMKGENEMSQFLGVLGTVGEDGIIKIPLDMLQTAGIKPNSKVELFSDTSNLFIRTAEKFCDICGGNTNTATIGNQEICKPCLDRITQASIGKTF</sequence>
<evidence type="ECO:0000313" key="2">
    <source>
        <dbReference type="Proteomes" id="UP000014003"/>
    </source>
</evidence>
<dbReference type="PATRIC" id="fig|1053205.3.peg.5600"/>
<gene>
    <name evidence="1" type="ORF">IGA_05534</name>
</gene>
<organism evidence="1 2">
    <name type="scientific">Bacillus cereus HuA3-9</name>
    <dbReference type="NCBI Taxonomy" id="1053205"/>
    <lineage>
        <taxon>Bacteria</taxon>
        <taxon>Bacillati</taxon>
        <taxon>Bacillota</taxon>
        <taxon>Bacilli</taxon>
        <taxon>Bacillales</taxon>
        <taxon>Bacillaceae</taxon>
        <taxon>Bacillus</taxon>
        <taxon>Bacillus cereus group</taxon>
    </lineage>
</organism>
<reference evidence="1 2" key="1">
    <citation type="submission" date="2012-12" db="EMBL/GenBank/DDBJ databases">
        <title>The Genome Sequence of Bacillus cereus HuA3-9.</title>
        <authorList>
            <consortium name="The Broad Institute Genome Sequencing Platform"/>
            <consortium name="The Broad Institute Genome Sequencing Center for Infectious Disease"/>
            <person name="Feldgarden M."/>
            <person name="Van der Auwera G.A."/>
            <person name="Mahillon J."/>
            <person name="Duprez V."/>
            <person name="Timmery S."/>
            <person name="Mattelet C."/>
            <person name="Dierick K."/>
            <person name="Sun M."/>
            <person name="Yu Z."/>
            <person name="Zhu L."/>
            <person name="Hu X."/>
            <person name="Shank E.B."/>
            <person name="Swiecicka I."/>
            <person name="Hansen B.M."/>
            <person name="Andrup L."/>
            <person name="Walker B."/>
            <person name="Young S.K."/>
            <person name="Zeng Q."/>
            <person name="Gargeya S."/>
            <person name="Fitzgerald M."/>
            <person name="Haas B."/>
            <person name="Abouelleil A."/>
            <person name="Alvarado L."/>
            <person name="Arachchi H.M."/>
            <person name="Berlin A.M."/>
            <person name="Chapman S.B."/>
            <person name="Dewar J."/>
            <person name="Goldberg J."/>
            <person name="Griggs A."/>
            <person name="Gujja S."/>
            <person name="Hansen M."/>
            <person name="Howarth C."/>
            <person name="Imamovic A."/>
            <person name="Larimer J."/>
            <person name="McCowan C."/>
            <person name="Murphy C."/>
            <person name="Neiman D."/>
            <person name="Pearson M."/>
            <person name="Priest M."/>
            <person name="Roberts A."/>
            <person name="Saif S."/>
            <person name="Shea T."/>
            <person name="Sisk P."/>
            <person name="Sykes S."/>
            <person name="Wortman J."/>
            <person name="Nusbaum C."/>
            <person name="Birren B."/>
        </authorList>
    </citation>
    <scope>NUCLEOTIDE SEQUENCE [LARGE SCALE GENOMIC DNA]</scope>
    <source>
        <strain evidence="1 2">HuA3-9</strain>
    </source>
</reference>
<name>R8CI18_BACCE</name>
<dbReference type="HOGENOM" id="CLU_167383_0_0_9"/>
<dbReference type="InterPro" id="IPR037914">
    <property type="entry name" value="SpoVT-AbrB_sf"/>
</dbReference>
<proteinExistence type="predicted"/>
<dbReference type="SUPFAM" id="SSF89447">
    <property type="entry name" value="AbrB/MazE/MraZ-like"/>
    <property type="match status" value="1"/>
</dbReference>
<comment type="caution">
    <text evidence="1">The sequence shown here is derived from an EMBL/GenBank/DDBJ whole genome shotgun (WGS) entry which is preliminary data.</text>
</comment>